<evidence type="ECO:0000313" key="1">
    <source>
        <dbReference type="EMBL" id="CAE4670859.1"/>
    </source>
</evidence>
<sequence>MAAADGLRGKATRLVAQPTTNSTRAWKRHLARLRQETTIKELRQLNDALELELAKWYEWWYEIPANRASPLCTKAAKIVDELAARDGYAAKARRPFSHPHQCYRWLRGCNSEEAEDYRRKVRARNEAAHASAPEFEEEFDIWALLGGMATLAPAPICGGVLLPGPPVGDFLPEGDALHNLIINKRSELEADIVRIRALFDDPTWQLYPGDIVYWNSERWPSVVIRVGWGQYERQVRIKRITEPNLWETGWWCYTDQLFKLEVNDKLEAMDTVADAYDEQRVIPVGAVCQLVRWDNDGDPVVEWNEGVYTILRHEMDGFSLQ</sequence>
<dbReference type="EMBL" id="HBNR01091565">
    <property type="protein sequence ID" value="CAE4670859.1"/>
    <property type="molecule type" value="Transcribed_RNA"/>
</dbReference>
<evidence type="ECO:0000313" key="2">
    <source>
        <dbReference type="EMBL" id="CAE4670861.1"/>
    </source>
</evidence>
<dbReference type="EMBL" id="HBNR01091566">
    <property type="protein sequence ID" value="CAE4670861.1"/>
    <property type="molecule type" value="Transcribed_RNA"/>
</dbReference>
<protein>
    <submittedName>
        <fullName evidence="1">Uncharacterized protein</fullName>
    </submittedName>
</protein>
<proteinExistence type="predicted"/>
<dbReference type="EMBL" id="HBNR01091567">
    <property type="protein sequence ID" value="CAE4670863.1"/>
    <property type="molecule type" value="Transcribed_RNA"/>
</dbReference>
<reference evidence="1" key="1">
    <citation type="submission" date="2021-01" db="EMBL/GenBank/DDBJ databases">
        <authorList>
            <person name="Corre E."/>
            <person name="Pelletier E."/>
            <person name="Niang G."/>
            <person name="Scheremetjew M."/>
            <person name="Finn R."/>
            <person name="Kale V."/>
            <person name="Holt S."/>
            <person name="Cochrane G."/>
            <person name="Meng A."/>
            <person name="Brown T."/>
            <person name="Cohen L."/>
        </authorList>
    </citation>
    <scope>NUCLEOTIDE SEQUENCE</scope>
    <source>
        <strain evidence="1">CCMP3105</strain>
    </source>
</reference>
<gene>
    <name evidence="1" type="ORF">AMON00008_LOCUS65799</name>
    <name evidence="2" type="ORF">AMON00008_LOCUS65800</name>
    <name evidence="3" type="ORF">AMON00008_LOCUS65801</name>
</gene>
<dbReference type="AlphaFoldDB" id="A0A6T1NVF1"/>
<accession>A0A6T1NVF1</accession>
<name>A0A6T1NVF1_9DINO</name>
<evidence type="ECO:0000313" key="3">
    <source>
        <dbReference type="EMBL" id="CAE4670863.1"/>
    </source>
</evidence>
<organism evidence="1">
    <name type="scientific">Alexandrium monilatum</name>
    <dbReference type="NCBI Taxonomy" id="311494"/>
    <lineage>
        <taxon>Eukaryota</taxon>
        <taxon>Sar</taxon>
        <taxon>Alveolata</taxon>
        <taxon>Dinophyceae</taxon>
        <taxon>Gonyaulacales</taxon>
        <taxon>Pyrocystaceae</taxon>
        <taxon>Alexandrium</taxon>
    </lineage>
</organism>